<name>A0A1H8EBL3_9PROT</name>
<feature type="region of interest" description="Disordered" evidence="1">
    <location>
        <begin position="53"/>
        <end position="76"/>
    </location>
</feature>
<dbReference type="STRING" id="917.SAMN05216326_10825"/>
<proteinExistence type="predicted"/>
<feature type="signal peptide" evidence="2">
    <location>
        <begin position="1"/>
        <end position="22"/>
    </location>
</feature>
<feature type="compositionally biased region" description="Basic and acidic residues" evidence="1">
    <location>
        <begin position="100"/>
        <end position="110"/>
    </location>
</feature>
<evidence type="ECO:0000256" key="2">
    <source>
        <dbReference type="SAM" id="SignalP"/>
    </source>
</evidence>
<feature type="chain" id="PRO_5011651583" description="Low-complexity protein" evidence="2">
    <location>
        <begin position="23"/>
        <end position="117"/>
    </location>
</feature>
<reference evidence="3 4" key="1">
    <citation type="submission" date="2016-10" db="EMBL/GenBank/DDBJ databases">
        <authorList>
            <person name="de Groot N.N."/>
        </authorList>
    </citation>
    <scope>NUCLEOTIDE SEQUENCE [LARGE SCALE GENOMIC DNA]</scope>
    <source>
        <strain evidence="3 4">Nm22</strain>
    </source>
</reference>
<organism evidence="3 4">
    <name type="scientific">Nitrosomonas marina</name>
    <dbReference type="NCBI Taxonomy" id="917"/>
    <lineage>
        <taxon>Bacteria</taxon>
        <taxon>Pseudomonadati</taxon>
        <taxon>Pseudomonadota</taxon>
        <taxon>Betaproteobacteria</taxon>
        <taxon>Nitrosomonadales</taxon>
        <taxon>Nitrosomonadaceae</taxon>
        <taxon>Nitrosomonas</taxon>
    </lineage>
</organism>
<evidence type="ECO:0000313" key="4">
    <source>
        <dbReference type="Proteomes" id="UP000199459"/>
    </source>
</evidence>
<dbReference type="EMBL" id="FOCP01000009">
    <property type="protein sequence ID" value="SEN16816.1"/>
    <property type="molecule type" value="Genomic_DNA"/>
</dbReference>
<sequence>MSKKSLKPVSLAVGTAFVATLAAGNVSSEVSSADNPFAMNELSGGYMQLAYGGGGDKSEKKDKYGEGKCGGKKAKEEGKCGEGKCGDDMKKNMEGNCGGKKAEEEGKCGEGKCGSSK</sequence>
<keyword evidence="2" id="KW-0732">Signal</keyword>
<evidence type="ECO:0008006" key="5">
    <source>
        <dbReference type="Google" id="ProtNLM"/>
    </source>
</evidence>
<dbReference type="RefSeq" id="WP_177167708.1">
    <property type="nucleotide sequence ID" value="NZ_FOCP01000009.1"/>
</dbReference>
<dbReference type="AlphaFoldDB" id="A0A1H8EBL3"/>
<evidence type="ECO:0000313" key="3">
    <source>
        <dbReference type="EMBL" id="SEN16816.1"/>
    </source>
</evidence>
<gene>
    <name evidence="3" type="ORF">SAMN05216325_10932</name>
</gene>
<feature type="compositionally biased region" description="Basic and acidic residues" evidence="1">
    <location>
        <begin position="56"/>
        <end position="66"/>
    </location>
</feature>
<feature type="region of interest" description="Disordered" evidence="1">
    <location>
        <begin position="93"/>
        <end position="117"/>
    </location>
</feature>
<dbReference type="Proteomes" id="UP000199459">
    <property type="component" value="Unassembled WGS sequence"/>
</dbReference>
<protein>
    <recommendedName>
        <fullName evidence="5">Low-complexity protein</fullName>
    </recommendedName>
</protein>
<accession>A0A1H8EBL3</accession>
<evidence type="ECO:0000256" key="1">
    <source>
        <dbReference type="SAM" id="MobiDB-lite"/>
    </source>
</evidence>